<dbReference type="GO" id="GO:0006508">
    <property type="term" value="P:proteolysis"/>
    <property type="evidence" value="ECO:0007669"/>
    <property type="project" value="InterPro"/>
</dbReference>
<dbReference type="EMBL" id="BART01007034">
    <property type="protein sequence ID" value="GAG53740.1"/>
    <property type="molecule type" value="Genomic_DNA"/>
</dbReference>
<protein>
    <submittedName>
        <fullName evidence="1">Uncharacterized protein</fullName>
    </submittedName>
</protein>
<comment type="caution">
    <text evidence="1">The sequence shown here is derived from an EMBL/GenBank/DDBJ whole genome shotgun (WGS) entry which is preliminary data.</text>
</comment>
<dbReference type="PANTHER" id="PTHR10443:SF12">
    <property type="entry name" value="DIPEPTIDASE"/>
    <property type="match status" value="1"/>
</dbReference>
<evidence type="ECO:0000313" key="1">
    <source>
        <dbReference type="EMBL" id="GAG53740.1"/>
    </source>
</evidence>
<accession>X0YCZ3</accession>
<reference evidence="1" key="1">
    <citation type="journal article" date="2014" name="Front. Microbiol.">
        <title>High frequency of phylogenetically diverse reductive dehalogenase-homologous genes in deep subseafloor sedimentary metagenomes.</title>
        <authorList>
            <person name="Kawai M."/>
            <person name="Futagami T."/>
            <person name="Toyoda A."/>
            <person name="Takaki Y."/>
            <person name="Nishi S."/>
            <person name="Hori S."/>
            <person name="Arai W."/>
            <person name="Tsubouchi T."/>
            <person name="Morono Y."/>
            <person name="Uchiyama I."/>
            <person name="Ito T."/>
            <person name="Fujiyama A."/>
            <person name="Inagaki F."/>
            <person name="Takami H."/>
        </authorList>
    </citation>
    <scope>NUCLEOTIDE SEQUENCE</scope>
    <source>
        <strain evidence="1">Expedition CK06-06</strain>
    </source>
</reference>
<sequence>MSFTHTGMYTLANHPRHRSDEELKAVAESGGVIGIFVMPYLAKGDQPTADDVIMHLEHAIKIAGEDHVSMGTDGAISPTTLTPEFIENFRKTTRLRAEMGIAAPFETETGYLFANDLNTPRRFETLAEMLMAGGHSETRVEKILGANLLRLFADTWL</sequence>
<dbReference type="AlphaFoldDB" id="X0YCZ3"/>
<dbReference type="GO" id="GO:0070573">
    <property type="term" value="F:metallodipeptidase activity"/>
    <property type="evidence" value="ECO:0007669"/>
    <property type="project" value="InterPro"/>
</dbReference>
<dbReference type="InterPro" id="IPR008257">
    <property type="entry name" value="Pept_M19"/>
</dbReference>
<proteinExistence type="predicted"/>
<dbReference type="PROSITE" id="PS51365">
    <property type="entry name" value="RENAL_DIPEPTIDASE_2"/>
    <property type="match status" value="1"/>
</dbReference>
<dbReference type="InterPro" id="IPR032466">
    <property type="entry name" value="Metal_Hydrolase"/>
</dbReference>
<organism evidence="1">
    <name type="scientific">marine sediment metagenome</name>
    <dbReference type="NCBI Taxonomy" id="412755"/>
    <lineage>
        <taxon>unclassified sequences</taxon>
        <taxon>metagenomes</taxon>
        <taxon>ecological metagenomes</taxon>
    </lineage>
</organism>
<dbReference type="Gene3D" id="3.20.20.140">
    <property type="entry name" value="Metal-dependent hydrolases"/>
    <property type="match status" value="1"/>
</dbReference>
<name>X0YCZ3_9ZZZZ</name>
<gene>
    <name evidence="1" type="ORF">S01H4_16056</name>
</gene>
<dbReference type="SUPFAM" id="SSF51556">
    <property type="entry name" value="Metallo-dependent hydrolases"/>
    <property type="match status" value="1"/>
</dbReference>
<dbReference type="Pfam" id="PF01244">
    <property type="entry name" value="Peptidase_M19"/>
    <property type="match status" value="1"/>
</dbReference>
<dbReference type="PANTHER" id="PTHR10443">
    <property type="entry name" value="MICROSOMAL DIPEPTIDASE"/>
    <property type="match status" value="1"/>
</dbReference>